<dbReference type="EMBL" id="CP124535">
    <property type="protein sequence ID" value="WGV16297.1"/>
    <property type="molecule type" value="Genomic_DNA"/>
</dbReference>
<protein>
    <submittedName>
        <fullName evidence="1">Class I SAM-dependent methyltransferase</fullName>
        <ecNumber evidence="1">2.1.1.-</ecNumber>
    </submittedName>
</protein>
<keyword evidence="2" id="KW-1185">Reference proteome</keyword>
<name>A0ABY8Q6L1_9RHOB</name>
<dbReference type="RefSeq" id="WP_281466500.1">
    <property type="nucleotide sequence ID" value="NZ_CP124535.1"/>
</dbReference>
<dbReference type="Proteomes" id="UP001230978">
    <property type="component" value="Chromosome"/>
</dbReference>
<reference evidence="1 2" key="1">
    <citation type="submission" date="2023-04" db="EMBL/GenBank/DDBJ databases">
        <title>YMD61, complete Genome.</title>
        <authorList>
            <person name="Zhang J."/>
        </authorList>
    </citation>
    <scope>NUCLEOTIDE SEQUENCE [LARGE SCALE GENOMIC DNA]</scope>
    <source>
        <strain evidence="1 2">YMD61</strain>
    </source>
</reference>
<keyword evidence="1" id="KW-0489">Methyltransferase</keyword>
<dbReference type="InterPro" id="IPR029063">
    <property type="entry name" value="SAM-dependent_MTases_sf"/>
</dbReference>
<dbReference type="GO" id="GO:0032259">
    <property type="term" value="P:methylation"/>
    <property type="evidence" value="ECO:0007669"/>
    <property type="project" value="UniProtKB-KW"/>
</dbReference>
<dbReference type="EC" id="2.1.1.-" evidence="1"/>
<dbReference type="Pfam" id="PF13489">
    <property type="entry name" value="Methyltransf_23"/>
    <property type="match status" value="1"/>
</dbReference>
<dbReference type="GO" id="GO:0008168">
    <property type="term" value="F:methyltransferase activity"/>
    <property type="evidence" value="ECO:0007669"/>
    <property type="project" value="UniProtKB-KW"/>
</dbReference>
<keyword evidence="1" id="KW-0808">Transferase</keyword>
<accession>A0ABY8Q6L1</accession>
<dbReference type="SUPFAM" id="SSF53335">
    <property type="entry name" value="S-adenosyl-L-methionine-dependent methyltransferases"/>
    <property type="match status" value="1"/>
</dbReference>
<evidence type="ECO:0000313" key="2">
    <source>
        <dbReference type="Proteomes" id="UP001230978"/>
    </source>
</evidence>
<dbReference type="PANTHER" id="PTHR43861">
    <property type="entry name" value="TRANS-ACONITATE 2-METHYLTRANSFERASE-RELATED"/>
    <property type="match status" value="1"/>
</dbReference>
<dbReference type="CDD" id="cd02440">
    <property type="entry name" value="AdoMet_MTases"/>
    <property type="match status" value="1"/>
</dbReference>
<organism evidence="1 2">
    <name type="scientific">Fuscovulum ytuae</name>
    <dbReference type="NCBI Taxonomy" id="3042299"/>
    <lineage>
        <taxon>Bacteria</taxon>
        <taxon>Pseudomonadati</taxon>
        <taxon>Pseudomonadota</taxon>
        <taxon>Alphaproteobacteria</taxon>
        <taxon>Rhodobacterales</taxon>
        <taxon>Paracoccaceae</taxon>
        <taxon>Fuscovulum</taxon>
    </lineage>
</organism>
<evidence type="ECO:0000313" key="1">
    <source>
        <dbReference type="EMBL" id="WGV16297.1"/>
    </source>
</evidence>
<gene>
    <name evidence="1" type="ORF">QF092_00335</name>
</gene>
<proteinExistence type="predicted"/>
<dbReference type="Gene3D" id="3.40.50.150">
    <property type="entry name" value="Vaccinia Virus protein VP39"/>
    <property type="match status" value="1"/>
</dbReference>
<sequence length="330" mass="37054">MSSGCVLCGAKGTEVVSRTDRHGQPLMTVLCSGCGVLRNDPVPTPEELDRFYRKDYRESYKGATEPRLRQVWRNLERLKVHFIEFRDIYSRGGDWLDLGSGSGEFTFLGKHLGAEMTAVEPHEGYAAYCREKLDLDVAGRTLEECDFPEGRFDLIRLSHVLEHMRDPVASLTTLRGWLRPGGVLYIEVPNIEAEARNKLQGRMFHFGHIYNYNPVTLRHVAARAGLVELPETAARCAGRCVGFFTAGEGGVQPDQALIANADRMREAMRAHNARRLPEPEDGTALGRFLRTMTARLREARSGQRMKTHRAIADAAAADLERSLKRLMGRD</sequence>